<reference evidence="3" key="1">
    <citation type="journal article" date="2019" name="Int. J. Syst. Evol. Microbiol.">
        <title>The Global Catalogue of Microorganisms (GCM) 10K type strain sequencing project: providing services to taxonomists for standard genome sequencing and annotation.</title>
        <authorList>
            <consortium name="The Broad Institute Genomics Platform"/>
            <consortium name="The Broad Institute Genome Sequencing Center for Infectious Disease"/>
            <person name="Wu L."/>
            <person name="Ma J."/>
        </authorList>
    </citation>
    <scope>NUCLEOTIDE SEQUENCE [LARGE SCALE GENOMIC DNA]</scope>
    <source>
        <strain evidence="3">CCUG 61889</strain>
    </source>
</reference>
<organism evidence="2 3">
    <name type="scientific">Bacillus songklensis</name>
    <dbReference type="NCBI Taxonomy" id="1069116"/>
    <lineage>
        <taxon>Bacteria</taxon>
        <taxon>Bacillati</taxon>
        <taxon>Bacillota</taxon>
        <taxon>Bacilli</taxon>
        <taxon>Bacillales</taxon>
        <taxon>Bacillaceae</taxon>
        <taxon>Bacillus</taxon>
    </lineage>
</organism>
<name>A0ABV8B4T2_9BACI</name>
<dbReference type="Proteomes" id="UP001595752">
    <property type="component" value="Unassembled WGS sequence"/>
</dbReference>
<evidence type="ECO:0000313" key="3">
    <source>
        <dbReference type="Proteomes" id="UP001595752"/>
    </source>
</evidence>
<evidence type="ECO:0000256" key="1">
    <source>
        <dbReference type="SAM" id="MobiDB-lite"/>
    </source>
</evidence>
<proteinExistence type="predicted"/>
<accession>A0ABV8B4T2</accession>
<sequence length="40" mass="4628">MLELQRRSRSLTPQEEANQPYGLACEAGQKRKAEQARLNR</sequence>
<gene>
    <name evidence="2" type="ORF">ACFOU2_15990</name>
</gene>
<comment type="caution">
    <text evidence="2">The sequence shown here is derived from an EMBL/GenBank/DDBJ whole genome shotgun (WGS) entry which is preliminary data.</text>
</comment>
<evidence type="ECO:0000313" key="2">
    <source>
        <dbReference type="EMBL" id="MFC3884885.1"/>
    </source>
</evidence>
<feature type="compositionally biased region" description="Basic and acidic residues" evidence="1">
    <location>
        <begin position="28"/>
        <end position="40"/>
    </location>
</feature>
<protein>
    <submittedName>
        <fullName evidence="2">Uncharacterized protein</fullName>
    </submittedName>
</protein>
<keyword evidence="3" id="KW-1185">Reference proteome</keyword>
<dbReference type="EMBL" id="JBHRZT010000067">
    <property type="protein sequence ID" value="MFC3884885.1"/>
    <property type="molecule type" value="Genomic_DNA"/>
</dbReference>
<feature type="region of interest" description="Disordered" evidence="1">
    <location>
        <begin position="1"/>
        <end position="40"/>
    </location>
</feature>